<feature type="compositionally biased region" description="Polar residues" evidence="2">
    <location>
        <begin position="1"/>
        <end position="21"/>
    </location>
</feature>
<dbReference type="SUPFAM" id="SSF57756">
    <property type="entry name" value="Retrovirus zinc finger-like domains"/>
    <property type="match status" value="1"/>
</dbReference>
<protein>
    <submittedName>
        <fullName evidence="4">DNA/RNA polymerase superfamily protein</fullName>
    </submittedName>
</protein>
<name>A0ABD1UNC7_9LAMI</name>
<feature type="compositionally biased region" description="Polar residues" evidence="2">
    <location>
        <begin position="144"/>
        <end position="155"/>
    </location>
</feature>
<dbReference type="PROSITE" id="PS50158">
    <property type="entry name" value="ZF_CCHC"/>
    <property type="match status" value="1"/>
</dbReference>
<feature type="domain" description="CCHC-type" evidence="3">
    <location>
        <begin position="88"/>
        <end position="103"/>
    </location>
</feature>
<feature type="region of interest" description="Disordered" evidence="2">
    <location>
        <begin position="1"/>
        <end position="31"/>
    </location>
</feature>
<dbReference type="AlphaFoldDB" id="A0ABD1UNC7"/>
<dbReference type="InterPro" id="IPR001878">
    <property type="entry name" value="Znf_CCHC"/>
</dbReference>
<feature type="compositionally biased region" description="Low complexity" evidence="2">
    <location>
        <begin position="119"/>
        <end position="129"/>
    </location>
</feature>
<keyword evidence="5" id="KW-1185">Reference proteome</keyword>
<feature type="compositionally biased region" description="Polar residues" evidence="2">
    <location>
        <begin position="47"/>
        <end position="64"/>
    </location>
</feature>
<sequence>MTVRGSGSQSGTWTSRSTSSQKNRRGFWPGVANTAVSRLSLEGARVQSPSQRPVASTQGGSSSHARFPQCQLCGRFHLGECLRGAGVCYQCGQVGHMKRDCPDRPQGSGAPQVQPGVSAARQAQNQNQNTGVSGASMTREAHANITSSSSVQQKG</sequence>
<evidence type="ECO:0000313" key="5">
    <source>
        <dbReference type="Proteomes" id="UP001604336"/>
    </source>
</evidence>
<keyword evidence="1" id="KW-0863">Zinc-finger</keyword>
<evidence type="ECO:0000256" key="2">
    <source>
        <dbReference type="SAM" id="MobiDB-lite"/>
    </source>
</evidence>
<keyword evidence="1" id="KW-0862">Zinc</keyword>
<reference evidence="5" key="1">
    <citation type="submission" date="2024-07" db="EMBL/GenBank/DDBJ databases">
        <title>Two chromosome-level genome assemblies of Korean endemic species Abeliophyllum distichum and Forsythia ovata (Oleaceae).</title>
        <authorList>
            <person name="Jang H."/>
        </authorList>
    </citation>
    <scope>NUCLEOTIDE SEQUENCE [LARGE SCALE GENOMIC DNA]</scope>
</reference>
<feature type="region of interest" description="Disordered" evidence="2">
    <location>
        <begin position="99"/>
        <end position="155"/>
    </location>
</feature>
<accession>A0ABD1UNC7</accession>
<gene>
    <name evidence="4" type="ORF">Adt_11588</name>
</gene>
<evidence type="ECO:0000259" key="3">
    <source>
        <dbReference type="PROSITE" id="PS50158"/>
    </source>
</evidence>
<keyword evidence="1" id="KW-0479">Metal-binding</keyword>
<evidence type="ECO:0000256" key="1">
    <source>
        <dbReference type="PROSITE-ProRule" id="PRU00047"/>
    </source>
</evidence>
<organism evidence="4 5">
    <name type="scientific">Abeliophyllum distichum</name>
    <dbReference type="NCBI Taxonomy" id="126358"/>
    <lineage>
        <taxon>Eukaryota</taxon>
        <taxon>Viridiplantae</taxon>
        <taxon>Streptophyta</taxon>
        <taxon>Embryophyta</taxon>
        <taxon>Tracheophyta</taxon>
        <taxon>Spermatophyta</taxon>
        <taxon>Magnoliopsida</taxon>
        <taxon>eudicotyledons</taxon>
        <taxon>Gunneridae</taxon>
        <taxon>Pentapetalae</taxon>
        <taxon>asterids</taxon>
        <taxon>lamiids</taxon>
        <taxon>Lamiales</taxon>
        <taxon>Oleaceae</taxon>
        <taxon>Forsythieae</taxon>
        <taxon>Abeliophyllum</taxon>
    </lineage>
</organism>
<dbReference type="Gene3D" id="4.10.60.10">
    <property type="entry name" value="Zinc finger, CCHC-type"/>
    <property type="match status" value="1"/>
</dbReference>
<feature type="region of interest" description="Disordered" evidence="2">
    <location>
        <begin position="44"/>
        <end position="65"/>
    </location>
</feature>
<dbReference type="InterPro" id="IPR036875">
    <property type="entry name" value="Znf_CCHC_sf"/>
</dbReference>
<dbReference type="Proteomes" id="UP001604336">
    <property type="component" value="Unassembled WGS sequence"/>
</dbReference>
<proteinExistence type="predicted"/>
<dbReference type="Pfam" id="PF00098">
    <property type="entry name" value="zf-CCHC"/>
    <property type="match status" value="1"/>
</dbReference>
<dbReference type="EMBL" id="JBFOLK010000003">
    <property type="protein sequence ID" value="KAL2526534.1"/>
    <property type="molecule type" value="Genomic_DNA"/>
</dbReference>
<dbReference type="SMART" id="SM00343">
    <property type="entry name" value="ZnF_C2HC"/>
    <property type="match status" value="1"/>
</dbReference>
<dbReference type="GO" id="GO:0008270">
    <property type="term" value="F:zinc ion binding"/>
    <property type="evidence" value="ECO:0007669"/>
    <property type="project" value="UniProtKB-KW"/>
</dbReference>
<comment type="caution">
    <text evidence="4">The sequence shown here is derived from an EMBL/GenBank/DDBJ whole genome shotgun (WGS) entry which is preliminary data.</text>
</comment>
<evidence type="ECO:0000313" key="4">
    <source>
        <dbReference type="EMBL" id="KAL2526534.1"/>
    </source>
</evidence>